<evidence type="ECO:0000313" key="3">
    <source>
        <dbReference type="EMBL" id="CAI9920835.1"/>
    </source>
</evidence>
<dbReference type="GO" id="GO:0047372">
    <property type="term" value="F:monoacylglycerol lipase activity"/>
    <property type="evidence" value="ECO:0007669"/>
    <property type="project" value="TreeGrafter"/>
</dbReference>
<organism evidence="3">
    <name type="scientific">Hexamita inflata</name>
    <dbReference type="NCBI Taxonomy" id="28002"/>
    <lineage>
        <taxon>Eukaryota</taxon>
        <taxon>Metamonada</taxon>
        <taxon>Diplomonadida</taxon>
        <taxon>Hexamitidae</taxon>
        <taxon>Hexamitinae</taxon>
        <taxon>Hexamita</taxon>
    </lineage>
</organism>
<reference evidence="4 5" key="2">
    <citation type="submission" date="2024-07" db="EMBL/GenBank/DDBJ databases">
        <authorList>
            <person name="Akdeniz Z."/>
        </authorList>
    </citation>
    <scope>NUCLEOTIDE SEQUENCE [LARGE SCALE GENOMIC DNA]</scope>
</reference>
<dbReference type="AlphaFoldDB" id="A0AA86NKJ7"/>
<dbReference type="InterPro" id="IPR029058">
    <property type="entry name" value="AB_hydrolase_fold"/>
</dbReference>
<keyword evidence="5" id="KW-1185">Reference proteome</keyword>
<dbReference type="Proteomes" id="UP001642409">
    <property type="component" value="Unassembled WGS sequence"/>
</dbReference>
<dbReference type="PANTHER" id="PTHR10794">
    <property type="entry name" value="ABHYDROLASE DOMAIN-CONTAINING PROTEIN"/>
    <property type="match status" value="1"/>
</dbReference>
<evidence type="ECO:0000313" key="5">
    <source>
        <dbReference type="Proteomes" id="UP001642409"/>
    </source>
</evidence>
<accession>A0AA86NKJ7</accession>
<evidence type="ECO:0000256" key="2">
    <source>
        <dbReference type="SAM" id="SignalP"/>
    </source>
</evidence>
<feature type="signal peptide" evidence="2">
    <location>
        <begin position="1"/>
        <end position="25"/>
    </location>
</feature>
<dbReference type="PANTHER" id="PTHR10794:SF63">
    <property type="entry name" value="ALPHA_BETA HYDROLASE 1, ISOFORM A"/>
    <property type="match status" value="1"/>
</dbReference>
<dbReference type="InterPro" id="IPR050960">
    <property type="entry name" value="AB_hydrolase_4_sf"/>
</dbReference>
<dbReference type="SUPFAM" id="SSF53474">
    <property type="entry name" value="alpha/beta-Hydrolases"/>
    <property type="match status" value="1"/>
</dbReference>
<name>A0AA86NKJ7_9EUKA</name>
<reference evidence="3" key="1">
    <citation type="submission" date="2023-06" db="EMBL/GenBank/DDBJ databases">
        <authorList>
            <person name="Kurt Z."/>
        </authorList>
    </citation>
    <scope>NUCLEOTIDE SEQUENCE</scope>
</reference>
<protein>
    <submittedName>
        <fullName evidence="3">Uncharacterized protein</fullName>
    </submittedName>
</protein>
<proteinExistence type="inferred from homology"/>
<evidence type="ECO:0000256" key="1">
    <source>
        <dbReference type="ARBA" id="ARBA00010884"/>
    </source>
</evidence>
<comment type="similarity">
    <text evidence="1">Belongs to the AB hydrolase superfamily. AB hydrolase 4 family.</text>
</comment>
<keyword evidence="2" id="KW-0732">Signal</keyword>
<gene>
    <name evidence="4" type="ORF">HINF_LOCUS46309</name>
    <name evidence="3" type="ORF">HINF_LOCUS8480</name>
</gene>
<sequence length="350" mass="40441">MKTATLTALVTVSLLILKQLKQNKSYKIIKHHSNDPKLLQIISKINSQNIKVPKQPNKIQPPKPVFKRFTVQYQDDENDNINYDLLTDESCCKNPVIILCFMGGHSKSACIRRLANAFYENKHPVYVLLQRSTLDIKINPNVKKFRAFRSSITDDIDMLLGIIPEKKVILAGYSLGGFAAAHYMTDFDIECKNRDKVEKIIVGYVELDLSYNIVMPMRVQKHVGQVIVPFIEENRELYNKNGFDNAYLDDIIKHQTILYYDEKIWCKYYNQTMEQFYKWGAVQTRLPDIKAPTLFINTYDDMITGKNIPFEELAKYPNINQIQINLGNHLGTVTQDGKDITSKVCAEWCE</sequence>
<dbReference type="Gene3D" id="3.40.50.1820">
    <property type="entry name" value="alpha/beta hydrolase"/>
    <property type="match status" value="1"/>
</dbReference>
<evidence type="ECO:0000313" key="4">
    <source>
        <dbReference type="EMBL" id="CAL6054945.1"/>
    </source>
</evidence>
<dbReference type="EMBL" id="CAXDID020000204">
    <property type="protein sequence ID" value="CAL6054945.1"/>
    <property type="molecule type" value="Genomic_DNA"/>
</dbReference>
<dbReference type="EMBL" id="CATOUU010000204">
    <property type="protein sequence ID" value="CAI9920835.1"/>
    <property type="molecule type" value="Genomic_DNA"/>
</dbReference>
<feature type="chain" id="PRO_5041661310" evidence="2">
    <location>
        <begin position="26"/>
        <end position="350"/>
    </location>
</feature>
<comment type="caution">
    <text evidence="3">The sequence shown here is derived from an EMBL/GenBank/DDBJ whole genome shotgun (WGS) entry which is preliminary data.</text>
</comment>
<dbReference type="GO" id="GO:0034338">
    <property type="term" value="F:short-chain carboxylesterase activity"/>
    <property type="evidence" value="ECO:0007669"/>
    <property type="project" value="TreeGrafter"/>
</dbReference>